<dbReference type="AlphaFoldDB" id="A0A409X7P4"/>
<feature type="compositionally biased region" description="Low complexity" evidence="1">
    <location>
        <begin position="75"/>
        <end position="94"/>
    </location>
</feature>
<organism evidence="3 4">
    <name type="scientific">Psilocybe cyanescens</name>
    <dbReference type="NCBI Taxonomy" id="93625"/>
    <lineage>
        <taxon>Eukaryota</taxon>
        <taxon>Fungi</taxon>
        <taxon>Dikarya</taxon>
        <taxon>Basidiomycota</taxon>
        <taxon>Agaricomycotina</taxon>
        <taxon>Agaricomycetes</taxon>
        <taxon>Agaricomycetidae</taxon>
        <taxon>Agaricales</taxon>
        <taxon>Agaricineae</taxon>
        <taxon>Strophariaceae</taxon>
        <taxon>Psilocybe</taxon>
    </lineage>
</organism>
<feature type="transmembrane region" description="Helical" evidence="2">
    <location>
        <begin position="407"/>
        <end position="430"/>
    </location>
</feature>
<dbReference type="EMBL" id="NHYD01002434">
    <property type="protein sequence ID" value="PPQ86741.1"/>
    <property type="molecule type" value="Genomic_DNA"/>
</dbReference>
<evidence type="ECO:0000313" key="4">
    <source>
        <dbReference type="Proteomes" id="UP000283269"/>
    </source>
</evidence>
<dbReference type="Proteomes" id="UP000283269">
    <property type="component" value="Unassembled WGS sequence"/>
</dbReference>
<name>A0A409X7P4_PSICY</name>
<dbReference type="STRING" id="93625.A0A409X7P4"/>
<evidence type="ECO:0000256" key="1">
    <source>
        <dbReference type="SAM" id="MobiDB-lite"/>
    </source>
</evidence>
<comment type="caution">
    <text evidence="3">The sequence shown here is derived from an EMBL/GenBank/DDBJ whole genome shotgun (WGS) entry which is preliminary data.</text>
</comment>
<feature type="compositionally biased region" description="Low complexity" evidence="1">
    <location>
        <begin position="381"/>
        <end position="392"/>
    </location>
</feature>
<sequence length="517" mass="54387">MSSTIPKPKSTAPLSLAGKPPYATDEPDSFYETPHISPSQRIRAQLVLPAATANSELQNKRTSAYDVYDDYIPASSASSASASPNPNLNPFAAPQDAIVNRNSGLGALLLNMDDMDDDSDDDDDDARRKPAPLTPSGAGATGHSGNANGSKHAALAAAVSTSASERAGQVLSPPVPVIQQQQHNHPPPSSQQQQQQQRAPQPIAAPQPGYPAPIAALNLANSFPQPQPPPPPPQHGPPAPQMRQIPVPPPLRINPHLQNPFEPPQLPFGGGMPSPFPRPDSTSPHPLLPPVTPITPAFIRPAKPPPPASVTFDEASLLHDPAGVRGVPRRPGMGAGAREIIRGENEETLLPSRGEKGDDFWRRFSMVAKLDAPASKGKKYPGGSQAPGGSSSWLARTQSGTDRYARWVWVVGLTLLLVIVGSIACGVYFTRGSPDHQQPKVFGGSADQAATYTSSATAAGKVVVGAGGTSTVLHVSPTNTVARRAAEVAPTGRPVVRKRMHVGISANAKRRLENVVW</sequence>
<accession>A0A409X7P4</accession>
<feature type="region of interest" description="Disordered" evidence="1">
    <location>
        <begin position="110"/>
        <end position="309"/>
    </location>
</feature>
<proteinExistence type="predicted"/>
<dbReference type="InParanoid" id="A0A409X7P4"/>
<gene>
    <name evidence="3" type="ORF">CVT25_012378</name>
</gene>
<keyword evidence="2" id="KW-0472">Membrane</keyword>
<dbReference type="OrthoDB" id="3261666at2759"/>
<keyword evidence="2" id="KW-1133">Transmembrane helix</keyword>
<feature type="compositionally biased region" description="Acidic residues" evidence="1">
    <location>
        <begin position="113"/>
        <end position="124"/>
    </location>
</feature>
<feature type="compositionally biased region" description="Pro residues" evidence="1">
    <location>
        <begin position="225"/>
        <end position="252"/>
    </location>
</feature>
<keyword evidence="4" id="KW-1185">Reference proteome</keyword>
<reference evidence="3 4" key="1">
    <citation type="journal article" date="2018" name="Evol. Lett.">
        <title>Horizontal gene cluster transfer increased hallucinogenic mushroom diversity.</title>
        <authorList>
            <person name="Reynolds H.T."/>
            <person name="Vijayakumar V."/>
            <person name="Gluck-Thaler E."/>
            <person name="Korotkin H.B."/>
            <person name="Matheny P.B."/>
            <person name="Slot J.C."/>
        </authorList>
    </citation>
    <scope>NUCLEOTIDE SEQUENCE [LARGE SCALE GENOMIC DNA]</scope>
    <source>
        <strain evidence="3 4">2631</strain>
    </source>
</reference>
<feature type="region of interest" description="Disordered" evidence="1">
    <location>
        <begin position="75"/>
        <end position="95"/>
    </location>
</feature>
<feature type="region of interest" description="Disordered" evidence="1">
    <location>
        <begin position="374"/>
        <end position="393"/>
    </location>
</feature>
<feature type="compositionally biased region" description="Low complexity" evidence="1">
    <location>
        <begin position="150"/>
        <end position="202"/>
    </location>
</feature>
<evidence type="ECO:0000256" key="2">
    <source>
        <dbReference type="SAM" id="Phobius"/>
    </source>
</evidence>
<evidence type="ECO:0000313" key="3">
    <source>
        <dbReference type="EMBL" id="PPQ86741.1"/>
    </source>
</evidence>
<keyword evidence="2" id="KW-0812">Transmembrane</keyword>
<protein>
    <submittedName>
        <fullName evidence="3">Uncharacterized protein</fullName>
    </submittedName>
</protein>
<feature type="region of interest" description="Disordered" evidence="1">
    <location>
        <begin position="1"/>
        <end position="37"/>
    </location>
</feature>